<dbReference type="InterPro" id="IPR006379">
    <property type="entry name" value="HAD-SF_hydro_IIB"/>
</dbReference>
<dbReference type="SFLD" id="SFLDG01140">
    <property type="entry name" value="C2.B:_Phosphomannomutase_and_P"/>
    <property type="match status" value="1"/>
</dbReference>
<dbReference type="AlphaFoldDB" id="A0A1B7I3S9"/>
<dbReference type="NCBIfam" id="TIGR01484">
    <property type="entry name" value="HAD-SF-IIB"/>
    <property type="match status" value="1"/>
</dbReference>
<name>A0A1B7I3S9_9ENTR</name>
<evidence type="ECO:0000256" key="1">
    <source>
        <dbReference type="ARBA" id="ARBA00022723"/>
    </source>
</evidence>
<dbReference type="Gene3D" id="3.40.50.1000">
    <property type="entry name" value="HAD superfamily/HAD-like"/>
    <property type="match status" value="1"/>
</dbReference>
<organism evidence="4 5">
    <name type="scientific">Buttiauxella gaviniae ATCC 51604</name>
    <dbReference type="NCBI Taxonomy" id="1354253"/>
    <lineage>
        <taxon>Bacteria</taxon>
        <taxon>Pseudomonadati</taxon>
        <taxon>Pseudomonadota</taxon>
        <taxon>Gammaproteobacteria</taxon>
        <taxon>Enterobacterales</taxon>
        <taxon>Enterobacteriaceae</taxon>
        <taxon>Buttiauxella</taxon>
    </lineage>
</organism>
<dbReference type="SFLD" id="SFLDS00003">
    <property type="entry name" value="Haloacid_Dehalogenase"/>
    <property type="match status" value="1"/>
</dbReference>
<comment type="caution">
    <text evidence="4">The sequence shown here is derived from an EMBL/GenBank/DDBJ whole genome shotgun (WGS) entry which is preliminary data.</text>
</comment>
<dbReference type="GO" id="GO:0016791">
    <property type="term" value="F:phosphatase activity"/>
    <property type="evidence" value="ECO:0007669"/>
    <property type="project" value="TreeGrafter"/>
</dbReference>
<keyword evidence="1" id="KW-0479">Metal-binding</keyword>
<dbReference type="InterPro" id="IPR000150">
    <property type="entry name" value="Cof"/>
</dbReference>
<dbReference type="Gene3D" id="3.30.1240.10">
    <property type="match status" value="1"/>
</dbReference>
<proteinExistence type="predicted"/>
<dbReference type="Pfam" id="PF08282">
    <property type="entry name" value="Hydrolase_3"/>
    <property type="match status" value="1"/>
</dbReference>
<dbReference type="EMBL" id="LXEP01000008">
    <property type="protein sequence ID" value="OAT22965.1"/>
    <property type="molecule type" value="Genomic_DNA"/>
</dbReference>
<evidence type="ECO:0000313" key="5">
    <source>
        <dbReference type="Proteomes" id="UP000078504"/>
    </source>
</evidence>
<dbReference type="PANTHER" id="PTHR10000">
    <property type="entry name" value="PHOSPHOSERINE PHOSPHATASE"/>
    <property type="match status" value="1"/>
</dbReference>
<dbReference type="EC" id="3.-.-.-" evidence="4"/>
<sequence length="294" mass="33022">MSHKSTCFMRFEYHLTSSYTPPHRGSDLMIKLIITDLDGTFLNSNGDYDRALFMEVSAIMAEKGVHFAACTGKQCNRVEELFGDYSRNLWIVGDSATRIKYDGKFVYQSLIKNELGLRIINTLQEVSSQHVIIACTSEGAVIRADLAQRLKDKVRNSYSSMVEVDDLGALTSDFVKITVYDEEGHCPQTRPHLSTFENEVYIVVSEAAWIDIADYGVHKGTTIQKLQELLGVSKHETMAFGDGYNDIELLAMAEYSFAMRNAFEETKAVANFITGYNDANAVQETIKRMLALQS</sequence>
<keyword evidence="2 4" id="KW-0378">Hydrolase</keyword>
<evidence type="ECO:0000256" key="3">
    <source>
        <dbReference type="ARBA" id="ARBA00022842"/>
    </source>
</evidence>
<dbReference type="PATRIC" id="fig|1354253.4.peg.1138"/>
<evidence type="ECO:0000256" key="2">
    <source>
        <dbReference type="ARBA" id="ARBA00022801"/>
    </source>
</evidence>
<protein>
    <submittedName>
        <fullName evidence="4">Putative hydrolase</fullName>
        <ecNumber evidence="4">3.-.-.-</ecNumber>
    </submittedName>
</protein>
<dbReference type="InterPro" id="IPR036412">
    <property type="entry name" value="HAD-like_sf"/>
</dbReference>
<dbReference type="NCBIfam" id="TIGR00099">
    <property type="entry name" value="Cof-subfamily"/>
    <property type="match status" value="1"/>
</dbReference>
<dbReference type="PANTHER" id="PTHR10000:SF53">
    <property type="entry name" value="5-AMINO-6-(5-PHOSPHO-D-RIBITYLAMINO)URACIL PHOSPHATASE YBJI-RELATED"/>
    <property type="match status" value="1"/>
</dbReference>
<keyword evidence="3" id="KW-0460">Magnesium</keyword>
<dbReference type="InterPro" id="IPR023214">
    <property type="entry name" value="HAD_sf"/>
</dbReference>
<accession>A0A1B7I3S9</accession>
<gene>
    <name evidence="4" type="ORF">M977_01115</name>
</gene>
<evidence type="ECO:0000313" key="4">
    <source>
        <dbReference type="EMBL" id="OAT22965.1"/>
    </source>
</evidence>
<dbReference type="SUPFAM" id="SSF56784">
    <property type="entry name" value="HAD-like"/>
    <property type="match status" value="1"/>
</dbReference>
<dbReference type="GO" id="GO:0000287">
    <property type="term" value="F:magnesium ion binding"/>
    <property type="evidence" value="ECO:0007669"/>
    <property type="project" value="UniProtKB-ARBA"/>
</dbReference>
<dbReference type="GO" id="GO:0005829">
    <property type="term" value="C:cytosol"/>
    <property type="evidence" value="ECO:0007669"/>
    <property type="project" value="TreeGrafter"/>
</dbReference>
<dbReference type="PROSITE" id="PS01229">
    <property type="entry name" value="COF_2"/>
    <property type="match status" value="1"/>
</dbReference>
<reference evidence="4 5" key="1">
    <citation type="submission" date="2016-04" db="EMBL/GenBank/DDBJ databases">
        <title>ATOL: Assembling a taxonomically balanced genome-scale reconstruction of the evolutionary history of the Enterobacteriaceae.</title>
        <authorList>
            <person name="Plunkett G.III."/>
            <person name="Neeno-Eckwall E.C."/>
            <person name="Glasner J.D."/>
            <person name="Perna N.T."/>
        </authorList>
    </citation>
    <scope>NUCLEOTIDE SEQUENCE [LARGE SCALE GENOMIC DNA]</scope>
    <source>
        <strain evidence="4 5">ATCC 51604</strain>
    </source>
</reference>
<dbReference type="Proteomes" id="UP000078504">
    <property type="component" value="Unassembled WGS sequence"/>
</dbReference>